<protein>
    <submittedName>
        <fullName evidence="4">ShTK domain protein</fullName>
    </submittedName>
</protein>
<evidence type="ECO:0000313" key="4">
    <source>
        <dbReference type="EMBL" id="KHJ81002.1"/>
    </source>
</evidence>
<evidence type="ECO:0000313" key="5">
    <source>
        <dbReference type="Proteomes" id="UP000053660"/>
    </source>
</evidence>
<dbReference type="PROSITE" id="PS51670">
    <property type="entry name" value="SHKT"/>
    <property type="match status" value="1"/>
</dbReference>
<keyword evidence="2" id="KW-0732">Signal</keyword>
<dbReference type="Gene3D" id="1.10.10.1940">
    <property type="match status" value="1"/>
</dbReference>
<dbReference type="InterPro" id="IPR003582">
    <property type="entry name" value="ShKT_dom"/>
</dbReference>
<feature type="chain" id="PRO_5002060880" evidence="2">
    <location>
        <begin position="22"/>
        <end position="61"/>
    </location>
</feature>
<reference evidence="4 5" key="1">
    <citation type="submission" date="2014-03" db="EMBL/GenBank/DDBJ databases">
        <title>Draft genome of the hookworm Oesophagostomum dentatum.</title>
        <authorList>
            <person name="Mitreva M."/>
        </authorList>
    </citation>
    <scope>NUCLEOTIDE SEQUENCE [LARGE SCALE GENOMIC DNA]</scope>
    <source>
        <strain evidence="4 5">OD-Hann</strain>
    </source>
</reference>
<organism evidence="4 5">
    <name type="scientific">Oesophagostomum dentatum</name>
    <name type="common">Nodular worm</name>
    <dbReference type="NCBI Taxonomy" id="61180"/>
    <lineage>
        <taxon>Eukaryota</taxon>
        <taxon>Metazoa</taxon>
        <taxon>Ecdysozoa</taxon>
        <taxon>Nematoda</taxon>
        <taxon>Chromadorea</taxon>
        <taxon>Rhabditida</taxon>
        <taxon>Rhabditina</taxon>
        <taxon>Rhabditomorpha</taxon>
        <taxon>Strongyloidea</taxon>
        <taxon>Strongylidae</taxon>
        <taxon>Oesophagostomum</taxon>
    </lineage>
</organism>
<dbReference type="Proteomes" id="UP000053660">
    <property type="component" value="Unassembled WGS sequence"/>
</dbReference>
<dbReference type="AlphaFoldDB" id="A0A0B1SBS8"/>
<dbReference type="EMBL" id="KN595543">
    <property type="protein sequence ID" value="KHJ81002.1"/>
    <property type="molecule type" value="Genomic_DNA"/>
</dbReference>
<keyword evidence="5" id="KW-1185">Reference proteome</keyword>
<accession>A0A0B1SBS8</accession>
<evidence type="ECO:0000256" key="2">
    <source>
        <dbReference type="SAM" id="SignalP"/>
    </source>
</evidence>
<dbReference type="Pfam" id="PF01549">
    <property type="entry name" value="ShK"/>
    <property type="match status" value="1"/>
</dbReference>
<evidence type="ECO:0000256" key="1">
    <source>
        <dbReference type="PROSITE-ProRule" id="PRU01005"/>
    </source>
</evidence>
<proteinExistence type="predicted"/>
<dbReference type="OrthoDB" id="5871478at2759"/>
<feature type="domain" description="ShKT" evidence="3">
    <location>
        <begin position="23"/>
        <end position="61"/>
    </location>
</feature>
<gene>
    <name evidence="4" type="ORF">OESDEN_19316</name>
</gene>
<name>A0A0B1SBS8_OESDE</name>
<sequence>MFVYFLAILLVLNAFTEEVVAQCADRAPDSTCNQMKNKGNCENPLTLEQMKLMCKKTCNLC</sequence>
<evidence type="ECO:0000259" key="3">
    <source>
        <dbReference type="PROSITE" id="PS51670"/>
    </source>
</evidence>
<comment type="caution">
    <text evidence="1">Lacks conserved residue(s) required for the propagation of feature annotation.</text>
</comment>
<feature type="signal peptide" evidence="2">
    <location>
        <begin position="1"/>
        <end position="21"/>
    </location>
</feature>